<feature type="domain" description="BioF2-like acetyltransferase" evidence="12">
    <location>
        <begin position="160"/>
        <end position="291"/>
    </location>
</feature>
<dbReference type="RefSeq" id="WP_134381427.1">
    <property type="nucleotide sequence ID" value="NZ_SORX01000004.1"/>
</dbReference>
<dbReference type="Gene3D" id="3.40.630.30">
    <property type="match status" value="1"/>
</dbReference>
<evidence type="ECO:0000256" key="3">
    <source>
        <dbReference type="ARBA" id="ARBA00022679"/>
    </source>
</evidence>
<dbReference type="PANTHER" id="PTHR36174:SF1">
    <property type="entry name" value="LIPID II:GLYCINE GLYCYLTRANSFERASE"/>
    <property type="match status" value="1"/>
</dbReference>
<organism evidence="13 14">
    <name type="scientific">Jeotgalibacillus salarius</name>
    <dbReference type="NCBI Taxonomy" id="546023"/>
    <lineage>
        <taxon>Bacteria</taxon>
        <taxon>Bacillati</taxon>
        <taxon>Bacillota</taxon>
        <taxon>Bacilli</taxon>
        <taxon>Bacillales</taxon>
        <taxon>Caryophanaceae</taxon>
        <taxon>Jeotgalibacillus</taxon>
    </lineage>
</organism>
<dbReference type="GO" id="GO:0008360">
    <property type="term" value="P:regulation of cell shape"/>
    <property type="evidence" value="ECO:0007669"/>
    <property type="project" value="UniProtKB-KW"/>
</dbReference>
<dbReference type="EMBL" id="SORX01000004">
    <property type="protein sequence ID" value="TFE01712.1"/>
    <property type="molecule type" value="Genomic_DNA"/>
</dbReference>
<gene>
    <name evidence="13" type="ORF">E2626_09085</name>
</gene>
<evidence type="ECO:0000256" key="4">
    <source>
        <dbReference type="ARBA" id="ARBA00022960"/>
    </source>
</evidence>
<evidence type="ECO:0000256" key="11">
    <source>
        <dbReference type="ARBA" id="ARBA00048654"/>
    </source>
</evidence>
<dbReference type="PANTHER" id="PTHR36174">
    <property type="entry name" value="LIPID II:GLYCINE GLYCYLTRANSFERASE"/>
    <property type="match status" value="1"/>
</dbReference>
<dbReference type="Proteomes" id="UP000297776">
    <property type="component" value="Unassembled WGS sequence"/>
</dbReference>
<comment type="catalytic activity">
    <reaction evidence="11">
        <text>beta-D-GlcNAc-(1-&gt;4)-Mur2Ac(oyl-L-Ala-D-isoglutaminyl-L-Lys-D-Ala-D-Ala)-di-trans,octa-cis-undecaprenyl diphosphate + glycyl-tRNA(Gly) = beta-D-GlcNAc-(1-&gt;4)-Mur2Ac(oyl-L-Ala-D-isoglutaminyl-L-Lys-(N(6)-Gly)-D-Ala-D-Ala)-di-trans,octa-cis-undecaprenyl diphosphate + tRNA(Gly) + H(+)</text>
        <dbReference type="Rhea" id="RHEA:30435"/>
        <dbReference type="Rhea" id="RHEA-COMP:9664"/>
        <dbReference type="Rhea" id="RHEA-COMP:9683"/>
        <dbReference type="ChEBI" id="CHEBI:15378"/>
        <dbReference type="ChEBI" id="CHEBI:62233"/>
        <dbReference type="ChEBI" id="CHEBI:62234"/>
        <dbReference type="ChEBI" id="CHEBI:78442"/>
        <dbReference type="ChEBI" id="CHEBI:78522"/>
        <dbReference type="EC" id="2.3.2.16"/>
    </reaction>
</comment>
<dbReference type="OrthoDB" id="9785911at2"/>
<evidence type="ECO:0000313" key="13">
    <source>
        <dbReference type="EMBL" id="TFE01712.1"/>
    </source>
</evidence>
<accession>A0A4Y8LG20</accession>
<keyword evidence="14" id="KW-1185">Reference proteome</keyword>
<evidence type="ECO:0000256" key="7">
    <source>
        <dbReference type="ARBA" id="ARBA00023316"/>
    </source>
</evidence>
<comment type="similarity">
    <text evidence="2">Belongs to the FemABX family.</text>
</comment>
<dbReference type="PROSITE" id="PS51191">
    <property type="entry name" value="FEMABX"/>
    <property type="match status" value="1"/>
</dbReference>
<dbReference type="GO" id="GO:0071555">
    <property type="term" value="P:cell wall organization"/>
    <property type="evidence" value="ECO:0007669"/>
    <property type="project" value="UniProtKB-KW"/>
</dbReference>
<evidence type="ECO:0000256" key="5">
    <source>
        <dbReference type="ARBA" id="ARBA00022984"/>
    </source>
</evidence>
<keyword evidence="3 13" id="KW-0808">Transferase</keyword>
<protein>
    <recommendedName>
        <fullName evidence="9">Lipid II:glycine glycyltransferase</fullName>
        <ecNumber evidence="8">2.3.2.16</ecNumber>
    </recommendedName>
    <alternativeName>
        <fullName evidence="10">Factor essential for expression of methicillin resistance X</fullName>
    </alternativeName>
</protein>
<reference evidence="13 14" key="1">
    <citation type="submission" date="2019-03" db="EMBL/GenBank/DDBJ databases">
        <authorList>
            <person name="Yang Y."/>
        </authorList>
    </citation>
    <scope>NUCLEOTIDE SEQUENCE [LARGE SCALE GENOMIC DNA]</scope>
    <source>
        <strain evidence="13 14">ASL-1</strain>
    </source>
</reference>
<name>A0A4Y8LG20_9BACL</name>
<proteinExistence type="inferred from homology"/>
<sequence>MSMFEVITQKECWNQAMEQFQQIDGYYTFSYGQAFAIREEGELMAVYFEAERVKLFYSFIKRKIDGVDMDVYDLVSPYGYGGPHIECQRGNSVSEVLPEFLKCFRKFCLENNIVTETIRYHPLYGNGELFKNDLPVDYVRKTVGVDLSPSLDEIRMGYSSSNRRNIRAAIRNGLSCEVVPKTERNIRLFTEMYHETMKRNEAAPYYFFSEELLHLQLEDTSTNKTELLFVEHKGKIVGGAILMIGPKYAYYHLGASLSEALLLRPNNLLFDFMVKRAREEGAEVLYLGGGTGENDSLFRFKASFSQGCHYNFYVGKVIHDSDLYTRILQEGKADGNTDYFPLYRSGQWRFNVRLKNAK</sequence>
<evidence type="ECO:0000256" key="6">
    <source>
        <dbReference type="ARBA" id="ARBA00023315"/>
    </source>
</evidence>
<dbReference type="InterPro" id="IPR016181">
    <property type="entry name" value="Acyl_CoA_acyltransferase"/>
</dbReference>
<keyword evidence="4" id="KW-0133">Cell shape</keyword>
<dbReference type="AlphaFoldDB" id="A0A4Y8LG20"/>
<comment type="subcellular location">
    <subcellularLocation>
        <location evidence="1">Cytoplasm</location>
    </subcellularLocation>
</comment>
<keyword evidence="7" id="KW-0961">Cell wall biogenesis/degradation</keyword>
<comment type="caution">
    <text evidence="13">The sequence shown here is derived from an EMBL/GenBank/DDBJ whole genome shotgun (WGS) entry which is preliminary data.</text>
</comment>
<evidence type="ECO:0000259" key="12">
    <source>
        <dbReference type="Pfam" id="PF13480"/>
    </source>
</evidence>
<evidence type="ECO:0000313" key="14">
    <source>
        <dbReference type="Proteomes" id="UP000297776"/>
    </source>
</evidence>
<keyword evidence="6" id="KW-0012">Acyltransferase</keyword>
<evidence type="ECO:0000256" key="2">
    <source>
        <dbReference type="ARBA" id="ARBA00009943"/>
    </source>
</evidence>
<evidence type="ECO:0000256" key="1">
    <source>
        <dbReference type="ARBA" id="ARBA00004496"/>
    </source>
</evidence>
<dbReference type="SUPFAM" id="SSF55729">
    <property type="entry name" value="Acyl-CoA N-acyltransferases (Nat)"/>
    <property type="match status" value="1"/>
</dbReference>
<dbReference type="GO" id="GO:0016755">
    <property type="term" value="F:aminoacyltransferase activity"/>
    <property type="evidence" value="ECO:0007669"/>
    <property type="project" value="InterPro"/>
</dbReference>
<dbReference type="InterPro" id="IPR003447">
    <property type="entry name" value="FEMABX"/>
</dbReference>
<dbReference type="Pfam" id="PF13480">
    <property type="entry name" value="Acetyltransf_6"/>
    <property type="match status" value="1"/>
</dbReference>
<dbReference type="InterPro" id="IPR038740">
    <property type="entry name" value="BioF2-like_GNAT_dom"/>
</dbReference>
<dbReference type="InterPro" id="IPR050644">
    <property type="entry name" value="PG_Glycine_Bridge_Synth"/>
</dbReference>
<dbReference type="EC" id="2.3.2.16" evidence="8"/>
<dbReference type="GO" id="GO:0005737">
    <property type="term" value="C:cytoplasm"/>
    <property type="evidence" value="ECO:0007669"/>
    <property type="project" value="UniProtKB-SubCell"/>
</dbReference>
<evidence type="ECO:0000256" key="9">
    <source>
        <dbReference type="ARBA" id="ARBA00040679"/>
    </source>
</evidence>
<evidence type="ECO:0000256" key="10">
    <source>
        <dbReference type="ARBA" id="ARBA00042933"/>
    </source>
</evidence>
<evidence type="ECO:0000256" key="8">
    <source>
        <dbReference type="ARBA" id="ARBA00039074"/>
    </source>
</evidence>
<keyword evidence="5" id="KW-0573">Peptidoglycan synthesis</keyword>
<dbReference type="GO" id="GO:0009252">
    <property type="term" value="P:peptidoglycan biosynthetic process"/>
    <property type="evidence" value="ECO:0007669"/>
    <property type="project" value="UniProtKB-KW"/>
</dbReference>